<evidence type="ECO:0000259" key="1">
    <source>
        <dbReference type="Pfam" id="PF21964"/>
    </source>
</evidence>
<protein>
    <recommendedName>
        <fullName evidence="1">NSF AAA+ ATPase lid domain-containing protein</fullName>
    </recommendedName>
</protein>
<evidence type="ECO:0000313" key="3">
    <source>
        <dbReference type="Proteomes" id="UP000663879"/>
    </source>
</evidence>
<feature type="domain" description="NSF AAA+ ATPase lid" evidence="1">
    <location>
        <begin position="3"/>
        <end position="52"/>
    </location>
</feature>
<keyword evidence="3" id="KW-1185">Reference proteome</keyword>
<proteinExistence type="predicted"/>
<gene>
    <name evidence="2" type="ORF">OXX778_LOCUS3567</name>
</gene>
<dbReference type="EMBL" id="CAJNOC010000319">
    <property type="protein sequence ID" value="CAF0744341.1"/>
    <property type="molecule type" value="Genomic_DNA"/>
</dbReference>
<dbReference type="Pfam" id="PF21964">
    <property type="entry name" value="NSF_ATPase_lid"/>
    <property type="match status" value="1"/>
</dbReference>
<sequence length="69" mass="7812">MLCFSKQDMDVLNRQINSKTLSIGVKSLLDVIELSQQTTDTYRVAKFADALEDIGGHHDGGQFEIQFFF</sequence>
<dbReference type="Proteomes" id="UP000663879">
    <property type="component" value="Unassembled WGS sequence"/>
</dbReference>
<reference evidence="2" key="1">
    <citation type="submission" date="2021-02" db="EMBL/GenBank/DDBJ databases">
        <authorList>
            <person name="Nowell W R."/>
        </authorList>
    </citation>
    <scope>NUCLEOTIDE SEQUENCE</scope>
    <source>
        <strain evidence="2">Ploen Becks lab</strain>
    </source>
</reference>
<organism evidence="2 3">
    <name type="scientific">Brachionus calyciflorus</name>
    <dbReference type="NCBI Taxonomy" id="104777"/>
    <lineage>
        <taxon>Eukaryota</taxon>
        <taxon>Metazoa</taxon>
        <taxon>Spiralia</taxon>
        <taxon>Gnathifera</taxon>
        <taxon>Rotifera</taxon>
        <taxon>Eurotatoria</taxon>
        <taxon>Monogononta</taxon>
        <taxon>Pseudotrocha</taxon>
        <taxon>Ploima</taxon>
        <taxon>Brachionidae</taxon>
        <taxon>Brachionus</taxon>
    </lineage>
</organism>
<evidence type="ECO:0000313" key="2">
    <source>
        <dbReference type="EMBL" id="CAF0744341.1"/>
    </source>
</evidence>
<dbReference type="OrthoDB" id="10435129at2759"/>
<dbReference type="AlphaFoldDB" id="A0A813NXP9"/>
<name>A0A813NXP9_9BILA</name>
<dbReference type="Gene3D" id="1.10.8.60">
    <property type="match status" value="1"/>
</dbReference>
<comment type="caution">
    <text evidence="2">The sequence shown here is derived from an EMBL/GenBank/DDBJ whole genome shotgun (WGS) entry which is preliminary data.</text>
</comment>
<dbReference type="InterPro" id="IPR054419">
    <property type="entry name" value="NSF_ATPase_lid"/>
</dbReference>
<accession>A0A813NXP9</accession>